<accession>A0A7L4P830</accession>
<reference evidence="2 3" key="1">
    <citation type="journal article" date="2020" name="Nat. Commun.">
        <title>The structures of two archaeal type IV pili illuminate evolutionary relationships.</title>
        <authorList>
            <person name="Wang F."/>
            <person name="Baquero D.P."/>
            <person name="Su Z."/>
            <person name="Beltran L.C."/>
            <person name="Prangishvili D."/>
            <person name="Krupovic M."/>
            <person name="Egelman E.H."/>
        </authorList>
    </citation>
    <scope>NUCLEOTIDE SEQUENCE [LARGE SCALE GENOMIC DNA]</scope>
    <source>
        <strain evidence="2 3">2GA</strain>
    </source>
</reference>
<dbReference type="AlphaFoldDB" id="A0A7L4P830"/>
<keyword evidence="3" id="KW-1185">Reference proteome</keyword>
<dbReference type="Proteomes" id="UP000554766">
    <property type="component" value="Unassembled WGS sequence"/>
</dbReference>
<gene>
    <name evidence="2" type="primary">narJ</name>
    <name evidence="2" type="ORF">HC235_02835</name>
</gene>
<dbReference type="InterPro" id="IPR003765">
    <property type="entry name" value="NO3_reductase_chaperone_NarJ"/>
</dbReference>
<protein>
    <submittedName>
        <fullName evidence="2">Nitrate reductase molybdenum cofactor assembly chaperone</fullName>
    </submittedName>
</protein>
<dbReference type="InterPro" id="IPR036411">
    <property type="entry name" value="TorD-like_sf"/>
</dbReference>
<dbReference type="Pfam" id="PF02613">
    <property type="entry name" value="Nitrate_red_del"/>
    <property type="match status" value="1"/>
</dbReference>
<dbReference type="GO" id="GO:0042128">
    <property type="term" value="P:nitrate assimilation"/>
    <property type="evidence" value="ECO:0007669"/>
    <property type="project" value="UniProtKB-KW"/>
</dbReference>
<dbReference type="GO" id="GO:0051131">
    <property type="term" value="P:chaperone-mediated protein complex assembly"/>
    <property type="evidence" value="ECO:0007669"/>
    <property type="project" value="InterPro"/>
</dbReference>
<keyword evidence="1" id="KW-0534">Nitrate assimilation</keyword>
<evidence type="ECO:0000256" key="1">
    <source>
        <dbReference type="ARBA" id="ARBA00023063"/>
    </source>
</evidence>
<dbReference type="GO" id="GO:0016530">
    <property type="term" value="F:metallochaperone activity"/>
    <property type="evidence" value="ECO:0007669"/>
    <property type="project" value="TreeGrafter"/>
</dbReference>
<comment type="caution">
    <text evidence="2">The sequence shown here is derived from an EMBL/GenBank/DDBJ whole genome shotgun (WGS) entry which is preliminary data.</text>
</comment>
<name>A0A7L4P830_9CREN</name>
<dbReference type="InterPro" id="IPR020945">
    <property type="entry name" value="DMSO/NO3_reduct_chaperone"/>
</dbReference>
<dbReference type="OMA" id="CPPYAGY"/>
<dbReference type="PANTHER" id="PTHR43680">
    <property type="entry name" value="NITRATE REDUCTASE MOLYBDENUM COFACTOR ASSEMBLY CHAPERONE"/>
    <property type="match status" value="1"/>
</dbReference>
<sequence length="175" mass="20528">MDTRGLLYIIAARALDSPLKLLEVGEELAKFAEEAGAWELLEFLQAARVMDIEGHRVEIFELAPKCPPYAGYYALGEDSRERGWYMHTILTYYRAFGFDMDVGRELPDYFPIMLEFLGATYGVDDMGKAAMRRDFYRRFIKPWFSKFKECVERHKSPYAHVLKMVERLFQELENL</sequence>
<dbReference type="GeneID" id="5056053"/>
<organism evidence="2 3">
    <name type="scientific">Pyrobaculum arsenaticum</name>
    <dbReference type="NCBI Taxonomy" id="121277"/>
    <lineage>
        <taxon>Archaea</taxon>
        <taxon>Thermoproteota</taxon>
        <taxon>Thermoprotei</taxon>
        <taxon>Thermoproteales</taxon>
        <taxon>Thermoproteaceae</taxon>
        <taxon>Pyrobaculum</taxon>
    </lineage>
</organism>
<evidence type="ECO:0000313" key="2">
    <source>
        <dbReference type="EMBL" id="NYR14912.1"/>
    </source>
</evidence>
<dbReference type="GO" id="GO:0051082">
    <property type="term" value="F:unfolded protein binding"/>
    <property type="evidence" value="ECO:0007669"/>
    <property type="project" value="InterPro"/>
</dbReference>
<evidence type="ECO:0000313" key="3">
    <source>
        <dbReference type="Proteomes" id="UP000554766"/>
    </source>
</evidence>
<dbReference type="NCBIfam" id="TIGR00684">
    <property type="entry name" value="narJ"/>
    <property type="match status" value="1"/>
</dbReference>
<proteinExistence type="predicted"/>
<dbReference type="Gene3D" id="1.10.3480.10">
    <property type="entry name" value="TorD-like"/>
    <property type="match status" value="1"/>
</dbReference>
<dbReference type="SUPFAM" id="SSF89155">
    <property type="entry name" value="TorD-like"/>
    <property type="match status" value="1"/>
</dbReference>
<dbReference type="PANTHER" id="PTHR43680:SF2">
    <property type="entry name" value="NITRATE REDUCTASE MOLYBDENUM COFACTOR ASSEMBLY CHAPERONE NARJ"/>
    <property type="match status" value="1"/>
</dbReference>
<dbReference type="EMBL" id="JAAVJF010000001">
    <property type="protein sequence ID" value="NYR14912.1"/>
    <property type="molecule type" value="Genomic_DNA"/>
</dbReference>
<dbReference type="RefSeq" id="WP_011900068.1">
    <property type="nucleotide sequence ID" value="NZ_JAAVJF010000001.1"/>
</dbReference>